<dbReference type="InParanoid" id="A0LMY2"/>
<dbReference type="InterPro" id="IPR025944">
    <property type="entry name" value="Sigma_54_int_dom_CS"/>
</dbReference>
<dbReference type="PROSITE" id="PS00688">
    <property type="entry name" value="SIGMA54_INTERACT_3"/>
    <property type="match status" value="1"/>
</dbReference>
<dbReference type="Gene3D" id="3.40.50.2300">
    <property type="match status" value="1"/>
</dbReference>
<dbReference type="InterPro" id="IPR003593">
    <property type="entry name" value="AAA+_ATPase"/>
</dbReference>
<feature type="modified residue" description="4-aspartylphosphate" evidence="7">
    <location>
        <position position="55"/>
    </location>
</feature>
<dbReference type="SUPFAM" id="SSF46689">
    <property type="entry name" value="Homeodomain-like"/>
    <property type="match status" value="1"/>
</dbReference>
<keyword evidence="2" id="KW-0547">Nucleotide-binding</keyword>
<dbReference type="GO" id="GO:0043565">
    <property type="term" value="F:sequence-specific DNA binding"/>
    <property type="evidence" value="ECO:0007669"/>
    <property type="project" value="InterPro"/>
</dbReference>
<sequence>MQTKRTILVVDDDLHILEVIEARLSSMDFRVLKATSGQEALDLLKAGAVDLVITDVRMPGMGGMDLFHEIQTFHAGLPVIFLTAYGTISDAVKAVKAGAVDYLTKPFDGRDLVLKVKEILRKPVPHLPAQETISPKHEFWGGKSASMRELQDLVERIAPSDVNVLILGESGVGKERVARLIHQKGPRRLFPFVVVDCGSTPTGLLESELFGHVRGAFTHAIRDKKGLIEAAERGTLFLDEIGNISPEMQVRLLRFLEDRKIRRIGDLREIPVNCRVIAATNVDLPEDVEAGNFREDLYYRLRVVTLRIPPLRERREDIPLLAQHFLQSFCESQNLPPVRLPQETIRWLSEYPWPGNVRELKNALEAGAVLCRESVLRPSDLHLSGLPHAPLKPHVSVGDSLSLEESERNAIVRALQQAGWVQKDAAQLLGISRRAINYKIKKYGIESSGKRASAEETD</sequence>
<evidence type="ECO:0000256" key="5">
    <source>
        <dbReference type="ARBA" id="ARBA00023015"/>
    </source>
</evidence>
<dbReference type="Pfam" id="PF02954">
    <property type="entry name" value="HTH_8"/>
    <property type="match status" value="1"/>
</dbReference>
<dbReference type="SUPFAM" id="SSF52540">
    <property type="entry name" value="P-loop containing nucleoside triphosphate hydrolases"/>
    <property type="match status" value="1"/>
</dbReference>
<feature type="domain" description="Response regulatory" evidence="9">
    <location>
        <begin position="6"/>
        <end position="120"/>
    </location>
</feature>
<dbReference type="KEGG" id="sfu:Sfum_3111"/>
<evidence type="ECO:0000256" key="4">
    <source>
        <dbReference type="ARBA" id="ARBA00023012"/>
    </source>
</evidence>
<dbReference type="HOGENOM" id="CLU_000445_0_6_7"/>
<dbReference type="RefSeq" id="WP_011699909.1">
    <property type="nucleotide sequence ID" value="NC_008554.1"/>
</dbReference>
<dbReference type="STRING" id="335543.Sfum_3111"/>
<evidence type="ECO:0000256" key="3">
    <source>
        <dbReference type="ARBA" id="ARBA00022840"/>
    </source>
</evidence>
<keyword evidence="1 7" id="KW-0597">Phosphoprotein</keyword>
<dbReference type="CDD" id="cd00009">
    <property type="entry name" value="AAA"/>
    <property type="match status" value="1"/>
</dbReference>
<evidence type="ECO:0000256" key="1">
    <source>
        <dbReference type="ARBA" id="ARBA00022553"/>
    </source>
</evidence>
<protein>
    <submittedName>
        <fullName evidence="10">Two component, sigma54 specific, transcriptional regulator, Fis family</fullName>
    </submittedName>
</protein>
<dbReference type="EMBL" id="CP000478">
    <property type="protein sequence ID" value="ABK18784.1"/>
    <property type="molecule type" value="Genomic_DNA"/>
</dbReference>
<dbReference type="PRINTS" id="PR01590">
    <property type="entry name" value="HTHFIS"/>
</dbReference>
<dbReference type="GO" id="GO:0000160">
    <property type="term" value="P:phosphorelay signal transduction system"/>
    <property type="evidence" value="ECO:0007669"/>
    <property type="project" value="UniProtKB-KW"/>
</dbReference>
<keyword evidence="4" id="KW-0902">Two-component regulatory system</keyword>
<dbReference type="eggNOG" id="COG2204">
    <property type="taxonomic scope" value="Bacteria"/>
</dbReference>
<evidence type="ECO:0000259" key="8">
    <source>
        <dbReference type="PROSITE" id="PS50045"/>
    </source>
</evidence>
<dbReference type="AlphaFoldDB" id="A0LMY2"/>
<evidence type="ECO:0000256" key="2">
    <source>
        <dbReference type="ARBA" id="ARBA00022741"/>
    </source>
</evidence>
<dbReference type="PROSITE" id="PS50110">
    <property type="entry name" value="RESPONSE_REGULATORY"/>
    <property type="match status" value="1"/>
</dbReference>
<dbReference type="InterPro" id="IPR001789">
    <property type="entry name" value="Sig_transdc_resp-reg_receiver"/>
</dbReference>
<dbReference type="SUPFAM" id="SSF52172">
    <property type="entry name" value="CheY-like"/>
    <property type="match status" value="1"/>
</dbReference>
<dbReference type="InterPro" id="IPR011006">
    <property type="entry name" value="CheY-like_superfamily"/>
</dbReference>
<dbReference type="PROSITE" id="PS00675">
    <property type="entry name" value="SIGMA54_INTERACT_1"/>
    <property type="match status" value="1"/>
</dbReference>
<reference evidence="10 11" key="1">
    <citation type="submission" date="2006-10" db="EMBL/GenBank/DDBJ databases">
        <title>Complete sequence of Syntrophobacter fumaroxidans MPOB.</title>
        <authorList>
            <consortium name="US DOE Joint Genome Institute"/>
            <person name="Copeland A."/>
            <person name="Lucas S."/>
            <person name="Lapidus A."/>
            <person name="Barry K."/>
            <person name="Detter J.C."/>
            <person name="Glavina del Rio T."/>
            <person name="Hammon N."/>
            <person name="Israni S."/>
            <person name="Pitluck S."/>
            <person name="Goltsman E.G."/>
            <person name="Martinez M."/>
            <person name="Schmutz J."/>
            <person name="Larimer F."/>
            <person name="Land M."/>
            <person name="Hauser L."/>
            <person name="Kyrpides N."/>
            <person name="Kim E."/>
            <person name="Boone D.R."/>
            <person name="Brockman F."/>
            <person name="Culley D."/>
            <person name="Ferry J."/>
            <person name="Gunsalus R."/>
            <person name="McInerney M.J."/>
            <person name="Morrison M."/>
            <person name="Plugge C."/>
            <person name="Rohlin L."/>
            <person name="Scholten J."/>
            <person name="Sieber J."/>
            <person name="Stams A.J.M."/>
            <person name="Worm P."/>
            <person name="Henstra A.M."/>
            <person name="Richardson P."/>
        </authorList>
    </citation>
    <scope>NUCLEOTIDE SEQUENCE [LARGE SCALE GENOMIC DNA]</scope>
    <source>
        <strain evidence="11">DSM 10017 / MPOB</strain>
    </source>
</reference>
<dbReference type="Proteomes" id="UP000001784">
    <property type="component" value="Chromosome"/>
</dbReference>
<dbReference type="SMART" id="SM00448">
    <property type="entry name" value="REC"/>
    <property type="match status" value="1"/>
</dbReference>
<dbReference type="CDD" id="cd00156">
    <property type="entry name" value="REC"/>
    <property type="match status" value="1"/>
</dbReference>
<dbReference type="PROSITE" id="PS50045">
    <property type="entry name" value="SIGMA54_INTERACT_4"/>
    <property type="match status" value="1"/>
</dbReference>
<proteinExistence type="predicted"/>
<dbReference type="InterPro" id="IPR009057">
    <property type="entry name" value="Homeodomain-like_sf"/>
</dbReference>
<dbReference type="InterPro" id="IPR058031">
    <property type="entry name" value="AAA_lid_NorR"/>
</dbReference>
<dbReference type="FunFam" id="3.40.50.300:FF:000006">
    <property type="entry name" value="DNA-binding transcriptional regulator NtrC"/>
    <property type="match status" value="1"/>
</dbReference>
<dbReference type="GO" id="GO:0005524">
    <property type="term" value="F:ATP binding"/>
    <property type="evidence" value="ECO:0007669"/>
    <property type="project" value="UniProtKB-KW"/>
</dbReference>
<evidence type="ECO:0000259" key="9">
    <source>
        <dbReference type="PROSITE" id="PS50110"/>
    </source>
</evidence>
<dbReference type="Gene3D" id="3.40.50.300">
    <property type="entry name" value="P-loop containing nucleotide triphosphate hydrolases"/>
    <property type="match status" value="1"/>
</dbReference>
<dbReference type="GO" id="GO:0006355">
    <property type="term" value="P:regulation of DNA-templated transcription"/>
    <property type="evidence" value="ECO:0007669"/>
    <property type="project" value="InterPro"/>
</dbReference>
<dbReference type="InterPro" id="IPR002197">
    <property type="entry name" value="HTH_Fis"/>
</dbReference>
<feature type="domain" description="Sigma-54 factor interaction" evidence="8">
    <location>
        <begin position="140"/>
        <end position="369"/>
    </location>
</feature>
<accession>A0LMY2</accession>
<keyword evidence="5" id="KW-0805">Transcription regulation</keyword>
<keyword evidence="3" id="KW-0067">ATP-binding</keyword>
<evidence type="ECO:0000313" key="11">
    <source>
        <dbReference type="Proteomes" id="UP000001784"/>
    </source>
</evidence>
<evidence type="ECO:0000256" key="7">
    <source>
        <dbReference type="PROSITE-ProRule" id="PRU00169"/>
    </source>
</evidence>
<keyword evidence="6" id="KW-0804">Transcription</keyword>
<dbReference type="InterPro" id="IPR027417">
    <property type="entry name" value="P-loop_NTPase"/>
</dbReference>
<dbReference type="InterPro" id="IPR025662">
    <property type="entry name" value="Sigma_54_int_dom_ATP-bd_1"/>
</dbReference>
<dbReference type="Pfam" id="PF25601">
    <property type="entry name" value="AAA_lid_14"/>
    <property type="match status" value="1"/>
</dbReference>
<dbReference type="Pfam" id="PF00072">
    <property type="entry name" value="Response_reg"/>
    <property type="match status" value="1"/>
</dbReference>
<name>A0LMY2_SYNFM</name>
<dbReference type="PANTHER" id="PTHR32071">
    <property type="entry name" value="TRANSCRIPTIONAL REGULATORY PROTEIN"/>
    <property type="match status" value="1"/>
</dbReference>
<gene>
    <name evidence="10" type="ordered locus">Sfum_3111</name>
</gene>
<evidence type="ECO:0000313" key="10">
    <source>
        <dbReference type="EMBL" id="ABK18784.1"/>
    </source>
</evidence>
<dbReference type="SMART" id="SM00382">
    <property type="entry name" value="AAA"/>
    <property type="match status" value="1"/>
</dbReference>
<dbReference type="Gene3D" id="1.10.10.60">
    <property type="entry name" value="Homeodomain-like"/>
    <property type="match status" value="1"/>
</dbReference>
<evidence type="ECO:0000256" key="6">
    <source>
        <dbReference type="ARBA" id="ARBA00023163"/>
    </source>
</evidence>
<dbReference type="InterPro" id="IPR002078">
    <property type="entry name" value="Sigma_54_int"/>
</dbReference>
<dbReference type="Pfam" id="PF00158">
    <property type="entry name" value="Sigma54_activat"/>
    <property type="match status" value="1"/>
</dbReference>
<organism evidence="10 11">
    <name type="scientific">Syntrophobacter fumaroxidans (strain DSM 10017 / MPOB)</name>
    <dbReference type="NCBI Taxonomy" id="335543"/>
    <lineage>
        <taxon>Bacteria</taxon>
        <taxon>Pseudomonadati</taxon>
        <taxon>Thermodesulfobacteriota</taxon>
        <taxon>Syntrophobacteria</taxon>
        <taxon>Syntrophobacterales</taxon>
        <taxon>Syntrophobacteraceae</taxon>
        <taxon>Syntrophobacter</taxon>
    </lineage>
</organism>
<dbReference type="Gene3D" id="1.10.8.60">
    <property type="match status" value="1"/>
</dbReference>
<keyword evidence="11" id="KW-1185">Reference proteome</keyword>
<dbReference type="FunFam" id="3.40.50.2300:FF:000018">
    <property type="entry name" value="DNA-binding transcriptional regulator NtrC"/>
    <property type="match status" value="1"/>
</dbReference>